<dbReference type="PANTHER" id="PTHR33365">
    <property type="entry name" value="YALI0B05434P"/>
    <property type="match status" value="1"/>
</dbReference>
<keyword evidence="3" id="KW-1133">Transmembrane helix</keyword>
<dbReference type="OrthoDB" id="3687641at2759"/>
<evidence type="ECO:0000256" key="3">
    <source>
        <dbReference type="SAM" id="Phobius"/>
    </source>
</evidence>
<dbReference type="InterPro" id="IPR021765">
    <property type="entry name" value="UstYa-like"/>
</dbReference>
<organism evidence="4 5">
    <name type="scientific">Lachnellula occidentalis</name>
    <dbReference type="NCBI Taxonomy" id="215460"/>
    <lineage>
        <taxon>Eukaryota</taxon>
        <taxon>Fungi</taxon>
        <taxon>Dikarya</taxon>
        <taxon>Ascomycota</taxon>
        <taxon>Pezizomycotina</taxon>
        <taxon>Leotiomycetes</taxon>
        <taxon>Helotiales</taxon>
        <taxon>Lachnaceae</taxon>
        <taxon>Lachnellula</taxon>
    </lineage>
</organism>
<name>A0A8H8RMN2_9HELO</name>
<gene>
    <name evidence="4" type="primary">cctO_1</name>
    <name evidence="4" type="ORF">LOCC1_G007036</name>
</gene>
<dbReference type="EMBL" id="QGMI01000721">
    <property type="protein sequence ID" value="TVY37323.1"/>
    <property type="molecule type" value="Genomic_DNA"/>
</dbReference>
<evidence type="ECO:0000256" key="2">
    <source>
        <dbReference type="ARBA" id="ARBA00035112"/>
    </source>
</evidence>
<evidence type="ECO:0000256" key="1">
    <source>
        <dbReference type="ARBA" id="ARBA00004685"/>
    </source>
</evidence>
<proteinExistence type="inferred from homology"/>
<protein>
    <submittedName>
        <fullName evidence="4">Cyclochlorotine biosynthesis protein</fullName>
    </submittedName>
</protein>
<dbReference type="AlphaFoldDB" id="A0A8H8RMN2"/>
<reference evidence="4 5" key="1">
    <citation type="submission" date="2018-05" db="EMBL/GenBank/DDBJ databases">
        <title>Genome sequencing and assembly of the regulated plant pathogen Lachnellula willkommii and related sister species for the development of diagnostic species identification markers.</title>
        <authorList>
            <person name="Giroux E."/>
            <person name="Bilodeau G."/>
        </authorList>
    </citation>
    <scope>NUCLEOTIDE SEQUENCE [LARGE SCALE GENOMIC DNA]</scope>
    <source>
        <strain evidence="4 5">CBS 160.35</strain>
    </source>
</reference>
<evidence type="ECO:0000313" key="4">
    <source>
        <dbReference type="EMBL" id="TVY37323.1"/>
    </source>
</evidence>
<dbReference type="PANTHER" id="PTHR33365:SF4">
    <property type="entry name" value="CYCLOCHLOROTINE BIOSYNTHESIS PROTEIN O"/>
    <property type="match status" value="1"/>
</dbReference>
<keyword evidence="3" id="KW-0472">Membrane</keyword>
<dbReference type="Proteomes" id="UP000443090">
    <property type="component" value="Unassembled WGS sequence"/>
</dbReference>
<feature type="transmembrane region" description="Helical" evidence="3">
    <location>
        <begin position="53"/>
        <end position="75"/>
    </location>
</feature>
<comment type="similarity">
    <text evidence="2">Belongs to the ustYa family.</text>
</comment>
<keyword evidence="3" id="KW-0812">Transmembrane</keyword>
<evidence type="ECO:0000313" key="5">
    <source>
        <dbReference type="Proteomes" id="UP000443090"/>
    </source>
</evidence>
<accession>A0A8H8RMN2</accession>
<comment type="pathway">
    <text evidence="1">Mycotoxin biosynthesis.</text>
</comment>
<comment type="caution">
    <text evidence="4">The sequence shown here is derived from an EMBL/GenBank/DDBJ whole genome shotgun (WGS) entry which is preliminary data.</text>
</comment>
<sequence length="305" mass="35678">MDSQYQQIDHINEKFEDAFPPNRTSSSLSEATLLEDEIDQRFVQPEKRWTERWMWMVHAALLSLSFTLFVSSWFTRASTLDYMQRYEAYSPAAKAVEYQRVKFNGTMGEGSPYVGKGPEVDKHWNALSYDVGDQMITPDELKIIEMPESSLKVKNPKTGVEGYRVGLQVFHHLHCLNLLRQVTYKDWYKDKSGNFAAGEEELQMHTDHCLEMLRKEIQCNADIGVFTFYMMDGDPLPWPELESYHQCRNFDKVRDWALENSVGNMERGDMNPDPFDLVLQVRNPVFKPYYLFKESLESQHPSKQI</sequence>
<dbReference type="Pfam" id="PF11807">
    <property type="entry name" value="UstYa"/>
    <property type="match status" value="1"/>
</dbReference>
<dbReference type="GO" id="GO:0043386">
    <property type="term" value="P:mycotoxin biosynthetic process"/>
    <property type="evidence" value="ECO:0007669"/>
    <property type="project" value="InterPro"/>
</dbReference>
<keyword evidence="5" id="KW-1185">Reference proteome</keyword>